<evidence type="ECO:0000313" key="3">
    <source>
        <dbReference type="Proteomes" id="UP000541444"/>
    </source>
</evidence>
<reference evidence="2 3" key="1">
    <citation type="journal article" date="2020" name="IScience">
        <title>Genome Sequencing of the Endangered Kingdonia uniflora (Circaeasteraceae, Ranunculales) Reveals Potential Mechanisms of Evolutionary Specialization.</title>
        <authorList>
            <person name="Sun Y."/>
            <person name="Deng T."/>
            <person name="Zhang A."/>
            <person name="Moore M.J."/>
            <person name="Landis J.B."/>
            <person name="Lin N."/>
            <person name="Zhang H."/>
            <person name="Zhang X."/>
            <person name="Huang J."/>
            <person name="Zhang X."/>
            <person name="Sun H."/>
            <person name="Wang H."/>
        </authorList>
    </citation>
    <scope>NUCLEOTIDE SEQUENCE [LARGE SCALE GENOMIC DNA]</scope>
    <source>
        <strain evidence="2">TB1705</strain>
        <tissue evidence="2">Leaf</tissue>
    </source>
</reference>
<organism evidence="2 3">
    <name type="scientific">Kingdonia uniflora</name>
    <dbReference type="NCBI Taxonomy" id="39325"/>
    <lineage>
        <taxon>Eukaryota</taxon>
        <taxon>Viridiplantae</taxon>
        <taxon>Streptophyta</taxon>
        <taxon>Embryophyta</taxon>
        <taxon>Tracheophyta</taxon>
        <taxon>Spermatophyta</taxon>
        <taxon>Magnoliopsida</taxon>
        <taxon>Ranunculales</taxon>
        <taxon>Circaeasteraceae</taxon>
        <taxon>Kingdonia</taxon>
    </lineage>
</organism>
<keyword evidence="1" id="KW-0472">Membrane</keyword>
<keyword evidence="1" id="KW-1133">Transmembrane helix</keyword>
<protein>
    <submittedName>
        <fullName evidence="2">Uncharacterized protein</fullName>
    </submittedName>
</protein>
<gene>
    <name evidence="2" type="ORF">GIB67_002178</name>
</gene>
<evidence type="ECO:0000256" key="1">
    <source>
        <dbReference type="SAM" id="Phobius"/>
    </source>
</evidence>
<keyword evidence="3" id="KW-1185">Reference proteome</keyword>
<accession>A0A7J7KWQ8</accession>
<dbReference type="AlphaFoldDB" id="A0A7J7KWQ8"/>
<keyword evidence="1" id="KW-0812">Transmembrane</keyword>
<name>A0A7J7KWQ8_9MAGN</name>
<evidence type="ECO:0000313" key="2">
    <source>
        <dbReference type="EMBL" id="KAF6134777.1"/>
    </source>
</evidence>
<dbReference type="Proteomes" id="UP000541444">
    <property type="component" value="Unassembled WGS sequence"/>
</dbReference>
<feature type="transmembrane region" description="Helical" evidence="1">
    <location>
        <begin position="27"/>
        <end position="47"/>
    </location>
</feature>
<comment type="caution">
    <text evidence="2">The sequence shown here is derived from an EMBL/GenBank/DDBJ whole genome shotgun (WGS) entry which is preliminary data.</text>
</comment>
<dbReference type="EMBL" id="JACGCM010002827">
    <property type="protein sequence ID" value="KAF6134777.1"/>
    <property type="molecule type" value="Genomic_DNA"/>
</dbReference>
<sequence length="96" mass="11657">MGSPFVLKDTLNGLIQFPSPNFTQMLLILPEMTIATMGGYWGIGVVFSRGRMLRSRIAKMKVVEDRPRWWRTRRGQFWWRRWQRRQVNVHFCWRQT</sequence>
<proteinExistence type="predicted"/>